<dbReference type="EMBL" id="CP019082">
    <property type="protein sequence ID" value="APW62928.1"/>
    <property type="molecule type" value="Genomic_DNA"/>
</dbReference>
<dbReference type="Gene3D" id="3.20.20.150">
    <property type="entry name" value="Divalent-metal-dependent TIM barrel enzymes"/>
    <property type="match status" value="1"/>
</dbReference>
<dbReference type="InterPro" id="IPR050312">
    <property type="entry name" value="IolE/XylAMocC-like"/>
</dbReference>
<proteinExistence type="predicted"/>
<sequence length="274" mass="30425">MIRLSAFADEISQDPRTQIDVLTRHGVKHIEFRAIHGTNVLDLSSSQHEEFRGLLRSEGFGLSAIGSPIGKIRITEPFDEHLTRFAKALELADYYDCPRVRVFSFYIPPGDDPAAHRSEVMDRMAELARRAEAANVVLLLENEKGIYGDHAERVHDLLTTVGSPALVHAFDPANYVEVGQPIHAAWSLLRPMVKHFHVKDYDAKTHRCVPAGEGDGQIPQLLDDATANGYDGFCVLEPHLVVAELSYGFTGPERFADAANALKRILDDRSIAYA</sequence>
<dbReference type="PANTHER" id="PTHR12110">
    <property type="entry name" value="HYDROXYPYRUVATE ISOMERASE"/>
    <property type="match status" value="1"/>
</dbReference>
<feature type="domain" description="Xylose isomerase-like TIM barrel" evidence="1">
    <location>
        <begin position="21"/>
        <end position="240"/>
    </location>
</feature>
<reference evidence="3" key="1">
    <citation type="submission" date="2016-12" db="EMBL/GenBank/DDBJ databases">
        <title>Comparative genomics of four Isosphaeraceae planctomycetes: a common pool of plasmids and glycoside hydrolase genes.</title>
        <authorList>
            <person name="Ivanova A."/>
        </authorList>
    </citation>
    <scope>NUCLEOTIDE SEQUENCE [LARGE SCALE GENOMIC DNA]</scope>
    <source>
        <strain evidence="3">PX4</strain>
    </source>
</reference>
<evidence type="ECO:0000313" key="2">
    <source>
        <dbReference type="EMBL" id="APW62928.1"/>
    </source>
</evidence>
<dbReference type="SUPFAM" id="SSF51658">
    <property type="entry name" value="Xylose isomerase-like"/>
    <property type="match status" value="1"/>
</dbReference>
<organism evidence="2 3">
    <name type="scientific">Paludisphaera borealis</name>
    <dbReference type="NCBI Taxonomy" id="1387353"/>
    <lineage>
        <taxon>Bacteria</taxon>
        <taxon>Pseudomonadati</taxon>
        <taxon>Planctomycetota</taxon>
        <taxon>Planctomycetia</taxon>
        <taxon>Isosphaerales</taxon>
        <taxon>Isosphaeraceae</taxon>
        <taxon>Paludisphaera</taxon>
    </lineage>
</organism>
<dbReference type="InterPro" id="IPR013022">
    <property type="entry name" value="Xyl_isomerase-like_TIM-brl"/>
</dbReference>
<dbReference type="OrthoDB" id="9815124at2"/>
<dbReference type="STRING" id="1387353.BSF38_04484"/>
<evidence type="ECO:0000313" key="3">
    <source>
        <dbReference type="Proteomes" id="UP000186309"/>
    </source>
</evidence>
<dbReference type="AlphaFoldDB" id="A0A1U7CVK0"/>
<evidence type="ECO:0000259" key="1">
    <source>
        <dbReference type="Pfam" id="PF01261"/>
    </source>
</evidence>
<dbReference type="Proteomes" id="UP000186309">
    <property type="component" value="Chromosome"/>
</dbReference>
<accession>A0A1U7CVK0</accession>
<dbReference type="Pfam" id="PF01261">
    <property type="entry name" value="AP_endonuc_2"/>
    <property type="match status" value="1"/>
</dbReference>
<keyword evidence="3" id="KW-1185">Reference proteome</keyword>
<dbReference type="RefSeq" id="WP_076349353.1">
    <property type="nucleotide sequence ID" value="NZ_CP019082.1"/>
</dbReference>
<protein>
    <recommendedName>
        <fullName evidence="1">Xylose isomerase-like TIM barrel domain-containing protein</fullName>
    </recommendedName>
</protein>
<dbReference type="InterPro" id="IPR036237">
    <property type="entry name" value="Xyl_isomerase-like_sf"/>
</dbReference>
<name>A0A1U7CVK0_9BACT</name>
<dbReference type="PANTHER" id="PTHR12110:SF53">
    <property type="entry name" value="BLR5974 PROTEIN"/>
    <property type="match status" value="1"/>
</dbReference>
<gene>
    <name evidence="2" type="ORF">BSF38_04484</name>
</gene>
<dbReference type="KEGG" id="pbor:BSF38_04484"/>